<dbReference type="AlphaFoldDB" id="A0A840AH61"/>
<dbReference type="RefSeq" id="WP_183397320.1">
    <property type="nucleotide sequence ID" value="NZ_JACIDS010000001.1"/>
</dbReference>
<dbReference type="EMBL" id="JACIDS010000001">
    <property type="protein sequence ID" value="MBB3929689.1"/>
    <property type="molecule type" value="Genomic_DNA"/>
</dbReference>
<dbReference type="Proteomes" id="UP000553963">
    <property type="component" value="Unassembled WGS sequence"/>
</dbReference>
<name>A0A840AH61_9HYPH</name>
<protein>
    <submittedName>
        <fullName evidence="2">Uncharacterized protein</fullName>
    </submittedName>
</protein>
<gene>
    <name evidence="2" type="ORF">GGR25_000708</name>
</gene>
<evidence type="ECO:0000313" key="2">
    <source>
        <dbReference type="EMBL" id="MBB3929689.1"/>
    </source>
</evidence>
<comment type="caution">
    <text evidence="2">The sequence shown here is derived from an EMBL/GenBank/DDBJ whole genome shotgun (WGS) entry which is preliminary data.</text>
</comment>
<evidence type="ECO:0000313" key="3">
    <source>
        <dbReference type="Proteomes" id="UP000553963"/>
    </source>
</evidence>
<evidence type="ECO:0000256" key="1">
    <source>
        <dbReference type="SAM" id="MobiDB-lite"/>
    </source>
</evidence>
<proteinExistence type="predicted"/>
<keyword evidence="3" id="KW-1185">Reference proteome</keyword>
<sequence length="105" mass="11535">MPDTKQAATDVFSDALAAQEPPRHWPAPLRALFLAEKGDWNGAHELVQHGEDRASAWVHAHLHRAEGDDWNARYWYRQAGEAEGAGDLPAERLSIAGALMVRGGL</sequence>
<feature type="region of interest" description="Disordered" evidence="1">
    <location>
        <begin position="1"/>
        <end position="20"/>
    </location>
</feature>
<organism evidence="2 3">
    <name type="scientific">Kaistia hirudinis</name>
    <dbReference type="NCBI Taxonomy" id="1293440"/>
    <lineage>
        <taxon>Bacteria</taxon>
        <taxon>Pseudomonadati</taxon>
        <taxon>Pseudomonadota</taxon>
        <taxon>Alphaproteobacteria</taxon>
        <taxon>Hyphomicrobiales</taxon>
        <taxon>Kaistiaceae</taxon>
        <taxon>Kaistia</taxon>
    </lineage>
</organism>
<reference evidence="2 3" key="1">
    <citation type="submission" date="2020-08" db="EMBL/GenBank/DDBJ databases">
        <title>Genomic Encyclopedia of Type Strains, Phase IV (KMG-IV): sequencing the most valuable type-strain genomes for metagenomic binning, comparative biology and taxonomic classification.</title>
        <authorList>
            <person name="Goeker M."/>
        </authorList>
    </citation>
    <scope>NUCLEOTIDE SEQUENCE [LARGE SCALE GENOMIC DNA]</scope>
    <source>
        <strain evidence="2 3">DSM 25966</strain>
    </source>
</reference>
<accession>A0A840AH61</accession>